<dbReference type="Proteomes" id="UP000490939">
    <property type="component" value="Unassembled WGS sequence"/>
</dbReference>
<organism evidence="1 2">
    <name type="scientific">Venturia inaequalis</name>
    <name type="common">Apple scab fungus</name>
    <dbReference type="NCBI Taxonomy" id="5025"/>
    <lineage>
        <taxon>Eukaryota</taxon>
        <taxon>Fungi</taxon>
        <taxon>Dikarya</taxon>
        <taxon>Ascomycota</taxon>
        <taxon>Pezizomycotina</taxon>
        <taxon>Dothideomycetes</taxon>
        <taxon>Pleosporomycetidae</taxon>
        <taxon>Venturiales</taxon>
        <taxon>Venturiaceae</taxon>
        <taxon>Venturia</taxon>
    </lineage>
</organism>
<dbReference type="SUPFAM" id="SSF143744">
    <property type="entry name" value="GlcG-like"/>
    <property type="match status" value="1"/>
</dbReference>
<dbReference type="GO" id="GO:0006620">
    <property type="term" value="P:post-translational protein targeting to endoplasmic reticulum membrane"/>
    <property type="evidence" value="ECO:0007669"/>
    <property type="project" value="TreeGrafter"/>
</dbReference>
<evidence type="ECO:0000313" key="2">
    <source>
        <dbReference type="Proteomes" id="UP000490939"/>
    </source>
</evidence>
<protein>
    <recommendedName>
        <fullName evidence="3">DUF967 domain protein</fullName>
    </recommendedName>
</protein>
<dbReference type="InterPro" id="IPR038084">
    <property type="entry name" value="PduO/GlcC-like_sf"/>
</dbReference>
<evidence type="ECO:0008006" key="3">
    <source>
        <dbReference type="Google" id="ProtNLM"/>
    </source>
</evidence>
<gene>
    <name evidence="1" type="ORF">EG327_004724</name>
</gene>
<name>A0A8H3VAW3_VENIN</name>
<dbReference type="InterPro" id="IPR010371">
    <property type="entry name" value="YBR137W-like"/>
</dbReference>
<dbReference type="InterPro" id="IPR005624">
    <property type="entry name" value="PduO/GlcC-like"/>
</dbReference>
<proteinExistence type="predicted"/>
<dbReference type="EMBL" id="WNWR01000279">
    <property type="protein sequence ID" value="KAE9985310.1"/>
    <property type="molecule type" value="Genomic_DNA"/>
</dbReference>
<dbReference type="AlphaFoldDB" id="A0A8H3VAW3"/>
<dbReference type="Gene3D" id="3.30.450.150">
    <property type="entry name" value="Haem-degrading domain"/>
    <property type="match status" value="1"/>
</dbReference>
<dbReference type="PIRSF" id="PIRSF008757">
    <property type="entry name" value="UCP008757"/>
    <property type="match status" value="1"/>
</dbReference>
<dbReference type="PANTHER" id="PTHR28255">
    <property type="match status" value="1"/>
</dbReference>
<dbReference type="PANTHER" id="PTHR28255:SF1">
    <property type="entry name" value="UPF0303 PROTEIN YBR137W"/>
    <property type="match status" value="1"/>
</dbReference>
<sequence length="175" mass="18866">MSTTFGPPIPLIEKDVDAIIQAQSTITLPHFTTTDAWDIGSSIRTRLLHHPKPVLISIILANQQPLFLATNHSGTSPDNSVWVSRKQKTVLRWGVPSFQMGAKFKGDEVAFAAKNALMGERAGEYAIHGGAVPVFVEGVEGLVAVITVSGLAQEEDHGVVVEALRKFKESSAPKK</sequence>
<evidence type="ECO:0000313" key="1">
    <source>
        <dbReference type="EMBL" id="KAE9985310.1"/>
    </source>
</evidence>
<keyword evidence="2" id="KW-1185">Reference proteome</keyword>
<accession>A0A8H3VAW3</accession>
<reference evidence="1 2" key="1">
    <citation type="submission" date="2019-07" db="EMBL/GenBank/DDBJ databases">
        <title>Venturia inaequalis Genome Resource.</title>
        <authorList>
            <person name="Lichtner F.J."/>
        </authorList>
    </citation>
    <scope>NUCLEOTIDE SEQUENCE [LARGE SCALE GENOMIC DNA]</scope>
    <source>
        <strain evidence="1 2">DMI_063113</strain>
    </source>
</reference>
<dbReference type="GO" id="GO:0072380">
    <property type="term" value="C:TRC complex"/>
    <property type="evidence" value="ECO:0007669"/>
    <property type="project" value="TreeGrafter"/>
</dbReference>
<comment type="caution">
    <text evidence="1">The sequence shown here is derived from an EMBL/GenBank/DDBJ whole genome shotgun (WGS) entry which is preliminary data.</text>
</comment>
<dbReference type="Pfam" id="PF03928">
    <property type="entry name" value="HbpS-like"/>
    <property type="match status" value="1"/>
</dbReference>